<dbReference type="PANTHER" id="PTHR23153">
    <property type="entry name" value="UBX-RELATED"/>
    <property type="match status" value="1"/>
</dbReference>
<feature type="region of interest" description="Disordered" evidence="1">
    <location>
        <begin position="176"/>
        <end position="235"/>
    </location>
</feature>
<dbReference type="Proteomes" id="UP000054217">
    <property type="component" value="Unassembled WGS sequence"/>
</dbReference>
<dbReference type="SUPFAM" id="SSF143503">
    <property type="entry name" value="PUG domain-like"/>
    <property type="match status" value="1"/>
</dbReference>
<reference evidence="4" key="2">
    <citation type="submission" date="2015-01" db="EMBL/GenBank/DDBJ databases">
        <title>Evolutionary Origins and Diversification of the Mycorrhizal Mutualists.</title>
        <authorList>
            <consortium name="DOE Joint Genome Institute"/>
            <consortium name="Mycorrhizal Genomics Consortium"/>
            <person name="Kohler A."/>
            <person name="Kuo A."/>
            <person name="Nagy L.G."/>
            <person name="Floudas D."/>
            <person name="Copeland A."/>
            <person name="Barry K.W."/>
            <person name="Cichocki N."/>
            <person name="Veneault-Fourrey C."/>
            <person name="LaButti K."/>
            <person name="Lindquist E.A."/>
            <person name="Lipzen A."/>
            <person name="Lundell T."/>
            <person name="Morin E."/>
            <person name="Murat C."/>
            <person name="Riley R."/>
            <person name="Ohm R."/>
            <person name="Sun H."/>
            <person name="Tunlid A."/>
            <person name="Henrissat B."/>
            <person name="Grigoriev I.V."/>
            <person name="Hibbett D.S."/>
            <person name="Martin F."/>
        </authorList>
    </citation>
    <scope>NUCLEOTIDE SEQUENCE [LARGE SCALE GENOMIC DNA]</scope>
    <source>
        <strain evidence="4">Marx 270</strain>
    </source>
</reference>
<keyword evidence="4" id="KW-1185">Reference proteome</keyword>
<dbReference type="Gene3D" id="1.20.58.2190">
    <property type="match status" value="1"/>
</dbReference>
<gene>
    <name evidence="3" type="ORF">M404DRAFT_960539</name>
</gene>
<dbReference type="Pfam" id="PF09409">
    <property type="entry name" value="PUB"/>
    <property type="match status" value="1"/>
</dbReference>
<proteinExistence type="predicted"/>
<accession>A0A0C3PGA1</accession>
<dbReference type="STRING" id="870435.A0A0C3PGA1"/>
<dbReference type="PANTHER" id="PTHR23153:SF38">
    <property type="entry name" value="UBX DOMAIN-CONTAINING PROTEIN 6"/>
    <property type="match status" value="1"/>
</dbReference>
<dbReference type="CDD" id="cd09212">
    <property type="entry name" value="PUB"/>
    <property type="match status" value="1"/>
</dbReference>
<feature type="compositionally biased region" description="Polar residues" evidence="1">
    <location>
        <begin position="191"/>
        <end position="203"/>
    </location>
</feature>
<evidence type="ECO:0000313" key="4">
    <source>
        <dbReference type="Proteomes" id="UP000054217"/>
    </source>
</evidence>
<reference evidence="3 4" key="1">
    <citation type="submission" date="2014-04" db="EMBL/GenBank/DDBJ databases">
        <authorList>
            <consortium name="DOE Joint Genome Institute"/>
            <person name="Kuo A."/>
            <person name="Kohler A."/>
            <person name="Costa M.D."/>
            <person name="Nagy L.G."/>
            <person name="Floudas D."/>
            <person name="Copeland A."/>
            <person name="Barry K.W."/>
            <person name="Cichocki N."/>
            <person name="Veneault-Fourrey C."/>
            <person name="LaButti K."/>
            <person name="Lindquist E.A."/>
            <person name="Lipzen A."/>
            <person name="Lundell T."/>
            <person name="Morin E."/>
            <person name="Murat C."/>
            <person name="Sun H."/>
            <person name="Tunlid A."/>
            <person name="Henrissat B."/>
            <person name="Grigoriev I.V."/>
            <person name="Hibbett D.S."/>
            <person name="Martin F."/>
            <person name="Nordberg H.P."/>
            <person name="Cantor M.N."/>
            <person name="Hua S.X."/>
        </authorList>
    </citation>
    <scope>NUCLEOTIDE SEQUENCE [LARGE SCALE GENOMIC DNA]</scope>
    <source>
        <strain evidence="3 4">Marx 270</strain>
    </source>
</reference>
<dbReference type="InParanoid" id="A0A0C3PGA1"/>
<feature type="domain" description="PUB" evidence="2">
    <location>
        <begin position="55"/>
        <end position="126"/>
    </location>
</feature>
<sequence>MADRPTSEVLAAAATAAVQRSRSPNTCNSEEQEYEKRLHFRRLIDPGIFRPNSRDQALASLKTLLKIANNLLDEPDNPKFQQFKPTNNLIKRQLIDPKGALEYAIELGFRAEVKDFQPYYVFNPRHRTDLRIGAAILEEVIDLEEKKQERLKRSRAEERAAAAAAAQNVKLAFLDDRKTKALRDSRERARQNANGGHQTPSHTASDRDTSPLPEIGMPGIGHSLASPDPDVDQHE</sequence>
<organism evidence="3 4">
    <name type="scientific">Pisolithus tinctorius Marx 270</name>
    <dbReference type="NCBI Taxonomy" id="870435"/>
    <lineage>
        <taxon>Eukaryota</taxon>
        <taxon>Fungi</taxon>
        <taxon>Dikarya</taxon>
        <taxon>Basidiomycota</taxon>
        <taxon>Agaricomycotina</taxon>
        <taxon>Agaricomycetes</taxon>
        <taxon>Agaricomycetidae</taxon>
        <taxon>Boletales</taxon>
        <taxon>Sclerodermatineae</taxon>
        <taxon>Pisolithaceae</taxon>
        <taxon>Pisolithus</taxon>
    </lineage>
</organism>
<dbReference type="AlphaFoldDB" id="A0A0C3PGA1"/>
<protein>
    <recommendedName>
        <fullName evidence="2">PUB domain-containing protein</fullName>
    </recommendedName>
</protein>
<evidence type="ECO:0000259" key="2">
    <source>
        <dbReference type="Pfam" id="PF09409"/>
    </source>
</evidence>
<name>A0A0C3PGA1_PISTI</name>
<feature type="compositionally biased region" description="Basic and acidic residues" evidence="1">
    <location>
        <begin position="176"/>
        <end position="190"/>
    </location>
</feature>
<evidence type="ECO:0000313" key="3">
    <source>
        <dbReference type="EMBL" id="KIO12990.1"/>
    </source>
</evidence>
<dbReference type="EMBL" id="KN831947">
    <property type="protein sequence ID" value="KIO12990.1"/>
    <property type="molecule type" value="Genomic_DNA"/>
</dbReference>
<dbReference type="GO" id="GO:0005737">
    <property type="term" value="C:cytoplasm"/>
    <property type="evidence" value="ECO:0007669"/>
    <property type="project" value="TreeGrafter"/>
</dbReference>
<feature type="compositionally biased region" description="Polar residues" evidence="1">
    <location>
        <begin position="18"/>
        <end position="29"/>
    </location>
</feature>
<dbReference type="InterPro" id="IPR018997">
    <property type="entry name" value="PUB_domain"/>
</dbReference>
<dbReference type="HOGENOM" id="CLU_081370_0_0_1"/>
<evidence type="ECO:0000256" key="1">
    <source>
        <dbReference type="SAM" id="MobiDB-lite"/>
    </source>
</evidence>
<feature type="region of interest" description="Disordered" evidence="1">
    <location>
        <begin position="1"/>
        <end position="30"/>
    </location>
</feature>
<dbReference type="InterPro" id="IPR036339">
    <property type="entry name" value="PUB-like_dom_sf"/>
</dbReference>
<dbReference type="OrthoDB" id="49605at2759"/>